<dbReference type="Pfam" id="PF25596">
    <property type="entry name" value="CPSase_L_D1"/>
    <property type="match status" value="2"/>
</dbReference>
<dbReference type="GO" id="GO:0006526">
    <property type="term" value="P:L-arginine biosynthetic process"/>
    <property type="evidence" value="ECO:0007669"/>
    <property type="project" value="UniProtKB-UniRule"/>
</dbReference>
<evidence type="ECO:0000256" key="1">
    <source>
        <dbReference type="ARBA" id="ARBA00001936"/>
    </source>
</evidence>
<feature type="binding site" evidence="19">
    <location>
        <position position="847"/>
    </location>
    <ligand>
        <name>Mg(2+)</name>
        <dbReference type="ChEBI" id="CHEBI:18420"/>
        <label>3</label>
    </ligand>
</feature>
<dbReference type="UniPathway" id="UPA00070">
    <property type="reaction ID" value="UER00115"/>
</dbReference>
<dbReference type="Gene3D" id="3.40.50.20">
    <property type="match status" value="2"/>
</dbReference>
<comment type="cofactor">
    <cofactor evidence="1">
        <name>Mn(2+)</name>
        <dbReference type="ChEBI" id="CHEBI:29035"/>
    </cofactor>
</comment>
<feature type="binding site" evidence="19">
    <location>
        <position position="849"/>
    </location>
    <ligand>
        <name>Mn(2+)</name>
        <dbReference type="ChEBI" id="CHEBI:29035"/>
        <label>4</label>
    </ligand>
</feature>
<feature type="binding site" evidence="19">
    <location>
        <position position="285"/>
    </location>
    <ligand>
        <name>Mn(2+)</name>
        <dbReference type="ChEBI" id="CHEBI:29035"/>
        <label>1</label>
    </ligand>
</feature>
<dbReference type="NCBIfam" id="TIGR01369">
    <property type="entry name" value="CPSaseII_lrg"/>
    <property type="match status" value="1"/>
</dbReference>
<keyword evidence="11 19" id="KW-0067">ATP-binding</keyword>
<feature type="binding site" evidence="19">
    <location>
        <position position="793"/>
    </location>
    <ligand>
        <name>ATP</name>
        <dbReference type="ChEBI" id="CHEBI:30616"/>
        <label>2</label>
    </ligand>
</feature>
<dbReference type="OrthoDB" id="9804197at2"/>
<dbReference type="Pfam" id="PF02786">
    <property type="entry name" value="CPSase_L_D2"/>
    <property type="match status" value="2"/>
</dbReference>
<dbReference type="GO" id="GO:0005737">
    <property type="term" value="C:cytoplasm"/>
    <property type="evidence" value="ECO:0007669"/>
    <property type="project" value="TreeGrafter"/>
</dbReference>
<dbReference type="GO" id="GO:0044205">
    <property type="term" value="P:'de novo' UMP biosynthetic process"/>
    <property type="evidence" value="ECO:0007669"/>
    <property type="project" value="UniProtKB-UniRule"/>
</dbReference>
<keyword evidence="23" id="KW-1185">Reference proteome</keyword>
<feature type="binding site" evidence="19">
    <location>
        <position position="242"/>
    </location>
    <ligand>
        <name>ATP</name>
        <dbReference type="ChEBI" id="CHEBI:30616"/>
        <label>1</label>
    </ligand>
</feature>
<feature type="domain" description="ATP-grasp" evidence="20">
    <location>
        <begin position="133"/>
        <end position="328"/>
    </location>
</feature>
<dbReference type="InterPro" id="IPR011607">
    <property type="entry name" value="MGS-like_dom"/>
</dbReference>
<feature type="binding site" evidence="19">
    <location>
        <position position="835"/>
    </location>
    <ligand>
        <name>Mn(2+)</name>
        <dbReference type="ChEBI" id="CHEBI:29035"/>
        <label>3</label>
    </ligand>
</feature>
<dbReference type="Pfam" id="PF02787">
    <property type="entry name" value="CPSase_L_D3"/>
    <property type="match status" value="1"/>
</dbReference>
<keyword evidence="13 19" id="KW-0665">Pyrimidine biosynthesis</keyword>
<feature type="binding site" evidence="19">
    <location>
        <position position="792"/>
    </location>
    <ligand>
        <name>ATP</name>
        <dbReference type="ChEBI" id="CHEBI:30616"/>
        <label>2</label>
    </ligand>
</feature>
<dbReference type="EMBL" id="QCYH01000002">
    <property type="protein sequence ID" value="PVA11260.1"/>
    <property type="molecule type" value="Genomic_DNA"/>
</dbReference>
<feature type="binding site" evidence="19">
    <location>
        <position position="243"/>
    </location>
    <ligand>
        <name>ATP</name>
        <dbReference type="ChEBI" id="CHEBI:30616"/>
        <label>1</label>
    </ligand>
</feature>
<evidence type="ECO:0000256" key="16">
    <source>
        <dbReference type="ARBA" id="ARBA00048816"/>
    </source>
</evidence>
<feature type="binding site" evidence="19">
    <location>
        <position position="129"/>
    </location>
    <ligand>
        <name>ATP</name>
        <dbReference type="ChEBI" id="CHEBI:30616"/>
        <label>1</label>
    </ligand>
</feature>
<comment type="caution">
    <text evidence="19">Lacks conserved residue(s) required for the propagation of feature annotation.</text>
</comment>
<dbReference type="PROSITE" id="PS00866">
    <property type="entry name" value="CPSASE_1"/>
    <property type="match status" value="1"/>
</dbReference>
<evidence type="ECO:0000313" key="22">
    <source>
        <dbReference type="EMBL" id="PVA11260.1"/>
    </source>
</evidence>
<comment type="pathway">
    <text evidence="2 19">Pyrimidine metabolism; UMP biosynthesis via de novo pathway; (S)-dihydroorotate from bicarbonate: step 1/3.</text>
</comment>
<comment type="domain">
    <text evidence="19">The large subunit is composed of 2 ATP-grasp domains that are involved in binding the 2 ATP molecules needed for carbamoyl phosphate synthesis. The N-terminal ATP-grasp domain (referred to as the carboxyphosphate synthetic component) catalyzes the ATP-dependent phosphorylation of hydrogencarbonate to carboxyphosphate and the subsequent nucleophilic attack by ammonia to form a carbamate intermediate. The C-terminal ATP-grasp domain (referred to as the carbamoyl phosphate synthetic component) then catalyzes the phosphorylation of carbamate with the second ATP to form the end product carbamoyl phosphate. The reactive and unstable enzyme intermediates are sequentially channeled from one active site to the next through the interior of the protein over a distance of at least 96 A.</text>
</comment>
<dbReference type="GO" id="GO:0004088">
    <property type="term" value="F:carbamoyl-phosphate synthase (glutamine-hydrolyzing) activity"/>
    <property type="evidence" value="ECO:0007669"/>
    <property type="project" value="UniProtKB-UniRule"/>
</dbReference>
<dbReference type="Gene3D" id="3.30.470.20">
    <property type="entry name" value="ATP-grasp fold, B domain"/>
    <property type="match status" value="2"/>
</dbReference>
<evidence type="ECO:0000256" key="19">
    <source>
        <dbReference type="HAMAP-Rule" id="MF_01210"/>
    </source>
</evidence>
<feature type="binding site" evidence="19">
    <location>
        <position position="847"/>
    </location>
    <ligand>
        <name>Mn(2+)</name>
        <dbReference type="ChEBI" id="CHEBI:29035"/>
        <label>4</label>
    </ligand>
</feature>
<evidence type="ECO:0000259" key="20">
    <source>
        <dbReference type="PROSITE" id="PS50975"/>
    </source>
</evidence>
<feature type="binding site" evidence="19">
    <location>
        <position position="301"/>
    </location>
    <ligand>
        <name>Mn(2+)</name>
        <dbReference type="ChEBI" id="CHEBI:29035"/>
        <label>2</label>
    </ligand>
</feature>
<dbReference type="InterPro" id="IPR033937">
    <property type="entry name" value="MGS_CPS_CarB"/>
</dbReference>
<feature type="binding site" evidence="19">
    <location>
        <position position="835"/>
    </location>
    <ligand>
        <name>Mg(2+)</name>
        <dbReference type="ChEBI" id="CHEBI:18420"/>
        <label>3</label>
    </ligand>
</feature>
<evidence type="ECO:0000256" key="9">
    <source>
        <dbReference type="ARBA" id="ARBA00022737"/>
    </source>
</evidence>
<feature type="binding site" evidence="19">
    <location>
        <position position="847"/>
    </location>
    <ligand>
        <name>Mn(2+)</name>
        <dbReference type="ChEBI" id="CHEBI:29035"/>
        <label>3</label>
    </ligand>
</feature>
<feature type="binding site" evidence="19">
    <location>
        <position position="794"/>
    </location>
    <ligand>
        <name>ATP</name>
        <dbReference type="ChEBI" id="CHEBI:30616"/>
        <label>2</label>
    </ligand>
</feature>
<dbReference type="PROSITE" id="PS51855">
    <property type="entry name" value="MGS"/>
    <property type="match status" value="1"/>
</dbReference>
<comment type="function">
    <text evidence="17 19">Large subunit of the glutamine-dependent carbamoyl phosphate synthetase (CPSase). CPSase catalyzes the formation of carbamoyl phosphate from the ammonia moiety of glutamine, carbonate, and phosphate donated by ATP, constituting the first step of 2 biosynthetic pathways, one leading to arginine and/or urea and the other to pyrimidine nucleotides. The large subunit (synthetase) binds the substrates ammonia (free or transferred from glutamine from the small subunit), hydrogencarbonate and ATP and carries out an ATP-coupled ligase reaction, activating hydrogencarbonate by forming carboxy phosphate which reacts with ammonia to form carbamoyl phosphate.</text>
</comment>
<reference evidence="22 23" key="1">
    <citation type="submission" date="2018-04" db="EMBL/GenBank/DDBJ databases">
        <title>Pelagivirga bohaiensis gen. nov., sp. nov., a bacterium isolated from the Bohai Sea.</title>
        <authorList>
            <person name="Ji X."/>
        </authorList>
    </citation>
    <scope>NUCLEOTIDE SEQUENCE [LARGE SCALE GENOMIC DNA]</scope>
    <source>
        <strain evidence="22 23">BH-SD19</strain>
    </source>
</reference>
<dbReference type="InterPro" id="IPR005480">
    <property type="entry name" value="CPSase_lsu_oligo"/>
</dbReference>
<dbReference type="GO" id="GO:0046872">
    <property type="term" value="F:metal ion binding"/>
    <property type="evidence" value="ECO:0007669"/>
    <property type="project" value="UniProtKB-KW"/>
</dbReference>
<comment type="caution">
    <text evidence="22">The sequence shown here is derived from an EMBL/GenBank/DDBJ whole genome shotgun (WGS) entry which is preliminary data.</text>
</comment>
<dbReference type="SMART" id="SM01096">
    <property type="entry name" value="CPSase_L_D3"/>
    <property type="match status" value="1"/>
</dbReference>
<dbReference type="PANTHER" id="PTHR11405:SF53">
    <property type="entry name" value="CARBAMOYL-PHOSPHATE SYNTHASE [AMMONIA], MITOCHONDRIAL"/>
    <property type="match status" value="1"/>
</dbReference>
<evidence type="ECO:0000256" key="8">
    <source>
        <dbReference type="ARBA" id="ARBA00022723"/>
    </source>
</evidence>
<dbReference type="NCBIfam" id="NF009455">
    <property type="entry name" value="PRK12815.1"/>
    <property type="match status" value="1"/>
</dbReference>
<feature type="binding site" evidence="19">
    <location>
        <position position="299"/>
    </location>
    <ligand>
        <name>Mg(2+)</name>
        <dbReference type="ChEBI" id="CHEBI:18420"/>
        <label>1</label>
    </ligand>
</feature>
<dbReference type="UniPathway" id="UPA00068">
    <property type="reaction ID" value="UER00171"/>
</dbReference>
<dbReference type="SMART" id="SM00851">
    <property type="entry name" value="MGS"/>
    <property type="match status" value="1"/>
</dbReference>
<evidence type="ECO:0000256" key="6">
    <source>
        <dbReference type="ARBA" id="ARBA00022598"/>
    </source>
</evidence>
<dbReference type="FunFam" id="3.40.50.20:FF:000003">
    <property type="entry name" value="Carbamoyl-phosphate synthase large chain"/>
    <property type="match status" value="1"/>
</dbReference>
<dbReference type="InterPro" id="IPR005483">
    <property type="entry name" value="CPSase_dom"/>
</dbReference>
<dbReference type="Proteomes" id="UP000244446">
    <property type="component" value="Unassembled WGS sequence"/>
</dbReference>
<feature type="binding site" evidence="19">
    <location>
        <position position="762"/>
    </location>
    <ligand>
        <name>ATP</name>
        <dbReference type="ChEBI" id="CHEBI:30616"/>
        <label>2</label>
    </ligand>
</feature>
<evidence type="ECO:0000313" key="23">
    <source>
        <dbReference type="Proteomes" id="UP000244446"/>
    </source>
</evidence>
<dbReference type="CDD" id="cd01424">
    <property type="entry name" value="MGS_CPS_II"/>
    <property type="match status" value="1"/>
</dbReference>
<feature type="binding site" evidence="19">
    <location>
        <position position="176"/>
    </location>
    <ligand>
        <name>ATP</name>
        <dbReference type="ChEBI" id="CHEBI:30616"/>
        <label>1</label>
    </ligand>
</feature>
<protein>
    <recommendedName>
        <fullName evidence="19">Carbamoyl phosphate synthase large chain</fullName>
        <ecNumber evidence="19">6.3.4.16</ecNumber>
        <ecNumber evidence="19">6.3.5.5</ecNumber>
    </recommendedName>
    <alternativeName>
        <fullName evidence="19">Carbamoyl phosphate synthetase ammonia chain</fullName>
    </alternativeName>
</protein>
<dbReference type="SUPFAM" id="SSF52335">
    <property type="entry name" value="Methylglyoxal synthase-like"/>
    <property type="match status" value="1"/>
</dbReference>
<dbReference type="PROSITE" id="PS51257">
    <property type="entry name" value="PROKAR_LIPOPROTEIN"/>
    <property type="match status" value="1"/>
</dbReference>
<dbReference type="PRINTS" id="PR00098">
    <property type="entry name" value="CPSASE"/>
</dbReference>
<dbReference type="SUPFAM" id="SSF52440">
    <property type="entry name" value="PreATP-grasp domain"/>
    <property type="match status" value="2"/>
</dbReference>
<dbReference type="Gene3D" id="3.40.50.1380">
    <property type="entry name" value="Methylglyoxal synthase-like domain"/>
    <property type="match status" value="1"/>
</dbReference>
<feature type="binding site" evidence="19">
    <location>
        <position position="175"/>
    </location>
    <ligand>
        <name>ATP</name>
        <dbReference type="ChEBI" id="CHEBI:30616"/>
        <label>1</label>
    </ligand>
</feature>
<keyword evidence="12" id="KW-0460">Magnesium</keyword>
<dbReference type="EC" id="6.3.5.5" evidence="19"/>
<dbReference type="InterPro" id="IPR036897">
    <property type="entry name" value="CarbamoylP_synth_lsu_oligo_sf"/>
</dbReference>
<keyword evidence="7 19" id="KW-0028">Amino-acid biosynthesis</keyword>
<dbReference type="PROSITE" id="PS50975">
    <property type="entry name" value="ATP_GRASP"/>
    <property type="match status" value="2"/>
</dbReference>
<dbReference type="InterPro" id="IPR036914">
    <property type="entry name" value="MGS-like_dom_sf"/>
</dbReference>
<feature type="binding site" evidence="19">
    <location>
        <position position="210"/>
    </location>
    <ligand>
        <name>ATP</name>
        <dbReference type="ChEBI" id="CHEBI:30616"/>
        <label>1</label>
    </ligand>
</feature>
<evidence type="ECO:0000256" key="17">
    <source>
        <dbReference type="ARBA" id="ARBA00057223"/>
    </source>
</evidence>
<comment type="catalytic activity">
    <reaction evidence="15 19">
        <text>hydrogencarbonate + NH4(+) + 2 ATP = carbamoyl phosphate + 2 ADP + phosphate + 2 H(+)</text>
        <dbReference type="Rhea" id="RHEA:18029"/>
        <dbReference type="ChEBI" id="CHEBI:15378"/>
        <dbReference type="ChEBI" id="CHEBI:17544"/>
        <dbReference type="ChEBI" id="CHEBI:28938"/>
        <dbReference type="ChEBI" id="CHEBI:30616"/>
        <dbReference type="ChEBI" id="CHEBI:43474"/>
        <dbReference type="ChEBI" id="CHEBI:58228"/>
        <dbReference type="ChEBI" id="CHEBI:456216"/>
        <dbReference type="EC" id="6.3.4.16"/>
    </reaction>
</comment>
<comment type="pathway">
    <text evidence="3 19">Amino-acid biosynthesis; L-arginine biosynthesis; carbamoyl phosphate from bicarbonate: step 1/1.</text>
</comment>
<keyword evidence="5 19" id="KW-0055">Arginine biosynthesis</keyword>
<feature type="binding site" evidence="19">
    <location>
        <position position="299"/>
    </location>
    <ligand>
        <name>ATP</name>
        <dbReference type="ChEBI" id="CHEBI:30616"/>
        <label>1</label>
    </ligand>
</feature>
<feature type="binding site" evidence="19">
    <location>
        <position position="795"/>
    </location>
    <ligand>
        <name>ATP</name>
        <dbReference type="ChEBI" id="CHEBI:30616"/>
        <label>2</label>
    </ligand>
</feature>
<dbReference type="GO" id="GO:0005524">
    <property type="term" value="F:ATP binding"/>
    <property type="evidence" value="ECO:0007669"/>
    <property type="project" value="UniProtKB-UniRule"/>
</dbReference>
<dbReference type="AlphaFoldDB" id="A0A2T7GA13"/>
<dbReference type="GO" id="GO:0004087">
    <property type="term" value="F:carbamoyl-phosphate synthase (ammonia) activity"/>
    <property type="evidence" value="ECO:0007669"/>
    <property type="project" value="UniProtKB-EC"/>
</dbReference>
<feature type="binding site" evidence="19">
    <location>
        <position position="241"/>
    </location>
    <ligand>
        <name>ATP</name>
        <dbReference type="ChEBI" id="CHEBI:30616"/>
        <label>1</label>
    </ligand>
</feature>
<evidence type="ECO:0000256" key="5">
    <source>
        <dbReference type="ARBA" id="ARBA00022571"/>
    </source>
</evidence>
<feature type="binding site" evidence="19">
    <location>
        <position position="767"/>
    </location>
    <ligand>
        <name>ATP</name>
        <dbReference type="ChEBI" id="CHEBI:30616"/>
        <label>2</label>
    </ligand>
</feature>
<evidence type="ECO:0000256" key="15">
    <source>
        <dbReference type="ARBA" id="ARBA00047359"/>
    </source>
</evidence>
<keyword evidence="9 19" id="KW-0677">Repeat</keyword>
<dbReference type="FunFam" id="1.10.1030.10:FF:000002">
    <property type="entry name" value="Carbamoyl-phosphate synthase large chain"/>
    <property type="match status" value="1"/>
</dbReference>
<feature type="region of interest" description="Allosteric domain" evidence="19">
    <location>
        <begin position="963"/>
        <end position="1100"/>
    </location>
</feature>
<evidence type="ECO:0000256" key="18">
    <source>
        <dbReference type="ARBA" id="ARBA00062056"/>
    </source>
</evidence>
<feature type="binding site" evidence="19">
    <location>
        <position position="299"/>
    </location>
    <ligand>
        <name>Mn(2+)</name>
        <dbReference type="ChEBI" id="CHEBI:29035"/>
        <label>2</label>
    </ligand>
</feature>
<feature type="binding site" evidence="19">
    <location>
        <position position="849"/>
    </location>
    <ligand>
        <name>Mg(2+)</name>
        <dbReference type="ChEBI" id="CHEBI:18420"/>
        <label>4</label>
    </ligand>
</feature>
<dbReference type="SUPFAM" id="SSF48108">
    <property type="entry name" value="Carbamoyl phosphate synthetase, large subunit connection domain"/>
    <property type="match status" value="1"/>
</dbReference>
<dbReference type="EC" id="6.3.4.16" evidence="19"/>
<feature type="binding site" evidence="19">
    <location>
        <position position="301"/>
    </location>
    <ligand>
        <name>Mg(2+)</name>
        <dbReference type="ChEBI" id="CHEBI:18420"/>
        <label>2</label>
    </ligand>
</feature>
<evidence type="ECO:0000256" key="3">
    <source>
        <dbReference type="ARBA" id="ARBA00005077"/>
    </source>
</evidence>
<dbReference type="FunFam" id="3.30.470.20:FF:000013">
    <property type="entry name" value="Carbamoyl-phosphate synthase large chain"/>
    <property type="match status" value="1"/>
</dbReference>
<feature type="binding site" evidence="19">
    <location>
        <position position="760"/>
    </location>
    <ligand>
        <name>ATP</name>
        <dbReference type="ChEBI" id="CHEBI:30616"/>
        <label>2</label>
    </ligand>
</feature>
<feature type="region of interest" description="Carboxyphosphate synthetic domain" evidence="19">
    <location>
        <begin position="1"/>
        <end position="402"/>
    </location>
</feature>
<dbReference type="InterPro" id="IPR005479">
    <property type="entry name" value="CPAse_ATP-bd"/>
</dbReference>
<feature type="binding site" evidence="19">
    <location>
        <position position="169"/>
    </location>
    <ligand>
        <name>ATP</name>
        <dbReference type="ChEBI" id="CHEBI:30616"/>
        <label>1</label>
    </ligand>
</feature>
<dbReference type="SUPFAM" id="SSF56059">
    <property type="entry name" value="Glutathione synthetase ATP-binding domain-like"/>
    <property type="match status" value="2"/>
</dbReference>
<evidence type="ECO:0000256" key="2">
    <source>
        <dbReference type="ARBA" id="ARBA00004812"/>
    </source>
</evidence>
<comment type="cofactor">
    <cofactor evidence="19">
        <name>Mg(2+)</name>
        <dbReference type="ChEBI" id="CHEBI:18420"/>
    </cofactor>
    <cofactor evidence="19">
        <name>Mn(2+)</name>
        <dbReference type="ChEBI" id="CHEBI:29035"/>
    </cofactor>
    <text evidence="19">Binds 4 Mg(2+) or Mn(2+) ions per subunit.</text>
</comment>
<feature type="binding site" evidence="19">
    <location>
        <position position="215"/>
    </location>
    <ligand>
        <name>ATP</name>
        <dbReference type="ChEBI" id="CHEBI:30616"/>
        <label>1</label>
    </ligand>
</feature>
<evidence type="ECO:0000256" key="13">
    <source>
        <dbReference type="ARBA" id="ARBA00022975"/>
    </source>
</evidence>
<keyword evidence="10 19" id="KW-0547">Nucleotide-binding</keyword>
<feature type="domain" description="MGS-like" evidence="21">
    <location>
        <begin position="963"/>
        <end position="1100"/>
    </location>
</feature>
<dbReference type="InterPro" id="IPR058047">
    <property type="entry name" value="CPSase_preATP-grasp"/>
</dbReference>
<evidence type="ECO:0000256" key="11">
    <source>
        <dbReference type="ARBA" id="ARBA00022840"/>
    </source>
</evidence>
<dbReference type="InterPro" id="IPR006275">
    <property type="entry name" value="CPSase_lsu"/>
</dbReference>
<evidence type="ECO:0000259" key="21">
    <source>
        <dbReference type="PROSITE" id="PS51855"/>
    </source>
</evidence>
<evidence type="ECO:0000256" key="12">
    <source>
        <dbReference type="ARBA" id="ARBA00022842"/>
    </source>
</evidence>
<evidence type="ECO:0000256" key="4">
    <source>
        <dbReference type="ARBA" id="ARBA00009799"/>
    </source>
</evidence>
<feature type="binding site" evidence="19">
    <location>
        <position position="285"/>
    </location>
    <ligand>
        <name>ATP</name>
        <dbReference type="ChEBI" id="CHEBI:30616"/>
        <label>1</label>
    </ligand>
</feature>
<proteinExistence type="inferred from homology"/>
<dbReference type="GO" id="GO:0006541">
    <property type="term" value="P:glutamine metabolic process"/>
    <property type="evidence" value="ECO:0007669"/>
    <property type="project" value="TreeGrafter"/>
</dbReference>
<feature type="binding site" evidence="19">
    <location>
        <position position="847"/>
    </location>
    <ligand>
        <name>ATP</name>
        <dbReference type="ChEBI" id="CHEBI:30616"/>
        <label>2</label>
    </ligand>
</feature>
<comment type="similarity">
    <text evidence="4 19">Belongs to the CarB family.</text>
</comment>
<gene>
    <name evidence="19" type="primary">carB</name>
    <name evidence="22" type="ORF">DC366_05790</name>
</gene>
<evidence type="ECO:0000256" key="14">
    <source>
        <dbReference type="ARBA" id="ARBA00023211"/>
    </source>
</evidence>
<feature type="binding site" evidence="19">
    <location>
        <position position="299"/>
    </location>
    <ligand>
        <name>Mn(2+)</name>
        <dbReference type="ChEBI" id="CHEBI:29035"/>
        <label>1</label>
    </ligand>
</feature>
<dbReference type="PANTHER" id="PTHR11405">
    <property type="entry name" value="CARBAMOYLTRANSFERASE FAMILY MEMBER"/>
    <property type="match status" value="1"/>
</dbReference>
<feature type="binding site" evidence="19">
    <location>
        <position position="299"/>
    </location>
    <ligand>
        <name>Mg(2+)</name>
        <dbReference type="ChEBI" id="CHEBI:18420"/>
        <label>2</label>
    </ligand>
</feature>
<feature type="binding site" evidence="19">
    <location>
        <position position="285"/>
    </location>
    <ligand>
        <name>Mg(2+)</name>
        <dbReference type="ChEBI" id="CHEBI:18420"/>
        <label>1</label>
    </ligand>
</feature>
<name>A0A2T7GA13_9RHOB</name>
<dbReference type="FunFam" id="3.40.50.20:FF:000001">
    <property type="entry name" value="Carbamoyl-phosphate synthase large chain"/>
    <property type="match status" value="1"/>
</dbReference>
<keyword evidence="8" id="KW-0479">Metal-binding</keyword>
<accession>A0A2T7GA13</accession>
<keyword evidence="6 19" id="KW-0436">Ligase</keyword>
<feature type="domain" description="ATP-grasp" evidence="20">
    <location>
        <begin position="685"/>
        <end position="876"/>
    </location>
</feature>
<feature type="binding site" evidence="19">
    <location>
        <position position="208"/>
    </location>
    <ligand>
        <name>ATP</name>
        <dbReference type="ChEBI" id="CHEBI:30616"/>
        <label>1</label>
    </ligand>
</feature>
<evidence type="ECO:0000256" key="7">
    <source>
        <dbReference type="ARBA" id="ARBA00022605"/>
    </source>
</evidence>
<dbReference type="Pfam" id="PF02142">
    <property type="entry name" value="MGS"/>
    <property type="match status" value="1"/>
</dbReference>
<keyword evidence="14" id="KW-0464">Manganese</keyword>
<comment type="catalytic activity">
    <reaction evidence="16 19">
        <text>hydrogencarbonate + L-glutamine + 2 ATP + H2O = carbamoyl phosphate + L-glutamate + 2 ADP + phosphate + 2 H(+)</text>
        <dbReference type="Rhea" id="RHEA:18633"/>
        <dbReference type="ChEBI" id="CHEBI:15377"/>
        <dbReference type="ChEBI" id="CHEBI:15378"/>
        <dbReference type="ChEBI" id="CHEBI:17544"/>
        <dbReference type="ChEBI" id="CHEBI:29985"/>
        <dbReference type="ChEBI" id="CHEBI:30616"/>
        <dbReference type="ChEBI" id="CHEBI:43474"/>
        <dbReference type="ChEBI" id="CHEBI:58228"/>
        <dbReference type="ChEBI" id="CHEBI:58359"/>
        <dbReference type="ChEBI" id="CHEBI:456216"/>
        <dbReference type="EC" id="6.3.5.5"/>
    </reaction>
</comment>
<dbReference type="Gene3D" id="1.10.1030.10">
    <property type="entry name" value="Carbamoyl-phosphate synthetase, large subunit oligomerisation domain"/>
    <property type="match status" value="1"/>
</dbReference>
<feature type="binding site" evidence="19">
    <location>
        <position position="721"/>
    </location>
    <ligand>
        <name>ATP</name>
        <dbReference type="ChEBI" id="CHEBI:30616"/>
        <label>2</label>
    </ligand>
</feature>
<evidence type="ECO:0000256" key="10">
    <source>
        <dbReference type="ARBA" id="ARBA00022741"/>
    </source>
</evidence>
<feature type="binding site" evidence="19">
    <location>
        <position position="847"/>
    </location>
    <ligand>
        <name>Mg(2+)</name>
        <dbReference type="ChEBI" id="CHEBI:18420"/>
        <label>4</label>
    </ligand>
</feature>
<comment type="subunit">
    <text evidence="18 19">Composed of two chains; the small (or glutamine) chain promotes the hydrolysis of glutamine to ammonia, which is used by the large (or ammonia) chain to synthesize carbamoyl phosphate. Tetramer of heterodimers (alpha,beta)4.</text>
</comment>
<dbReference type="HAMAP" id="MF_01210_B">
    <property type="entry name" value="CPSase_L_chain_B"/>
    <property type="match status" value="1"/>
</dbReference>
<dbReference type="RefSeq" id="WP_108691232.1">
    <property type="nucleotide sequence ID" value="NZ_QCYH01000002.1"/>
</dbReference>
<dbReference type="PROSITE" id="PS00867">
    <property type="entry name" value="CPSASE_2"/>
    <property type="match status" value="2"/>
</dbReference>
<dbReference type="FunFam" id="3.30.470.20:FF:000007">
    <property type="entry name" value="Carbamoyl-phosphate synthase large chain"/>
    <property type="match status" value="1"/>
</dbReference>
<sequence>MPKRDDISSIMIIGAGPIIIGQACEFDYSGAQACKALREEGYRVILVNSNPATIMTDPGLADATYIEPITPEIVAKIIEKERPDALLPTMGGQTGLNTALAVADMGVLEKFGVELIGANREAIEMAEDRKLFREAMDRLGIENPKATIANTMQECMDAIDYVGLPAIIRPAFTLGGTGGGVAYNRDDYEHYCKTGLDASPVGQILIDESLLGWKEFEMEVVRDKADNAIIVCAIENVDPMGVHTGDSITVAPALTLTDKEYQVMRNHSIAVLREIGVETGGSNVQWAINPADGRMVVIEMNPRVSRSSALASKATGFPIAKIAAKLAVGYTLDELDNDITQVTPASFEPSIDYVVTKIPRFAFEKFAGSEPHLTTAMKSVGEAMAIGRTIHESLQKALASMETGLTGFDEIAIEGAPDKAAVTRALAKQTPDRIRVIAQAMRHGLGDDDIHAVTMYDPWFLARIREIVEAEEDVRAAGLPGDAAGLRRLKMMGFTDARLATLTGQTEKAVRAARRDVGVVAVFKRIDTCAAEFEAQTPYMYSTYEAPMMGDVECEARPTGAKKVVILGGGPNRIGQGIEFDYCCCHACYALSDAGYETIMINCNPETVSTDYDTSDRLYFEPLTFEHVMEILRVEQSEGTLHGVIVQFGGQTPLKLANALQDEGIPILGTSPDAIDLAEDRERFQDLVNRLNLKQPVNGIASTDAQAFAIADKIGFPLVIRPSYVLGGRAMEIVRDMPQLERYINEAVVVSGDSPVLLDSYLSGAIECDVDALCDGENVHVAGIMQHIEEAGVHSGDSACSIPPYTLDKGIIEEIERQTVALARALKVVGLMNVQFAVKDGEIYLIEVNPRASRTVPFVAKATDSAIASIAARLMAGEPLSAFPYRGPYPSGATPGSLPMADQMTLADYAMPWFSVKEAVMPFARFPGVDTILGPEMRSTGEVMGWDVSFARAFLKAQMGAGVILPTSGAVFFSIKDSDKTALIIEAARLMLDMGFTIVATRGTAAFLSGHDLPCTVVNKVYEGRPNIVDMLKNNEIAVVMNTTEGALSVEDSREIRSVALYDKIPYFTTAAASLAAAQAMQARAEGDLKVMPLQGPAPV</sequence>
<dbReference type="InterPro" id="IPR016185">
    <property type="entry name" value="PreATP-grasp_dom_sf"/>
</dbReference>
<feature type="binding site" evidence="19">
    <location>
        <position position="835"/>
    </location>
    <ligand>
        <name>ATP</name>
        <dbReference type="ChEBI" id="CHEBI:30616"/>
        <label>2</label>
    </ligand>
</feature>
<dbReference type="InterPro" id="IPR011761">
    <property type="entry name" value="ATP-grasp"/>
</dbReference>
<organism evidence="22 23">
    <name type="scientific">Pelagivirga sediminicola</name>
    <dbReference type="NCBI Taxonomy" id="2170575"/>
    <lineage>
        <taxon>Bacteria</taxon>
        <taxon>Pseudomonadati</taxon>
        <taxon>Pseudomonadota</taxon>
        <taxon>Alphaproteobacteria</taxon>
        <taxon>Rhodobacterales</taxon>
        <taxon>Paracoccaceae</taxon>
        <taxon>Pelagivirga</taxon>
    </lineage>
</organism>
<dbReference type="NCBIfam" id="NF003671">
    <property type="entry name" value="PRK05294.1"/>
    <property type="match status" value="1"/>
</dbReference>